<organism evidence="6 7">
    <name type="scientific">Nonomuraea endophytica</name>
    <dbReference type="NCBI Taxonomy" id="714136"/>
    <lineage>
        <taxon>Bacteria</taxon>
        <taxon>Bacillati</taxon>
        <taxon>Actinomycetota</taxon>
        <taxon>Actinomycetes</taxon>
        <taxon>Streptosporangiales</taxon>
        <taxon>Streptosporangiaceae</taxon>
        <taxon>Nonomuraea</taxon>
    </lineage>
</organism>
<feature type="domain" description="HTH tetR-type" evidence="5">
    <location>
        <begin position="10"/>
        <end position="70"/>
    </location>
</feature>
<dbReference type="RefSeq" id="WP_246509584.1">
    <property type="nucleotide sequence ID" value="NZ_JACHIN010000008.1"/>
</dbReference>
<gene>
    <name evidence="6" type="ORF">HNR40_006060</name>
</gene>
<dbReference type="InterPro" id="IPR001647">
    <property type="entry name" value="HTH_TetR"/>
</dbReference>
<keyword evidence="2 4" id="KW-0238">DNA-binding</keyword>
<evidence type="ECO:0000313" key="6">
    <source>
        <dbReference type="EMBL" id="MBB5080573.1"/>
    </source>
</evidence>
<evidence type="ECO:0000259" key="5">
    <source>
        <dbReference type="PROSITE" id="PS50977"/>
    </source>
</evidence>
<name>A0A7W8EII2_9ACTN</name>
<dbReference type="AlphaFoldDB" id="A0A7W8EII2"/>
<dbReference type="InterPro" id="IPR050109">
    <property type="entry name" value="HTH-type_TetR-like_transc_reg"/>
</dbReference>
<evidence type="ECO:0000256" key="1">
    <source>
        <dbReference type="ARBA" id="ARBA00023015"/>
    </source>
</evidence>
<accession>A0A7W8EII2</accession>
<evidence type="ECO:0000256" key="4">
    <source>
        <dbReference type="PROSITE-ProRule" id="PRU00335"/>
    </source>
</evidence>
<protein>
    <submittedName>
        <fullName evidence="6">AcrR family transcriptional regulator</fullName>
    </submittedName>
</protein>
<keyword evidence="1" id="KW-0805">Transcription regulation</keyword>
<dbReference type="Pfam" id="PF00440">
    <property type="entry name" value="TetR_N"/>
    <property type="match status" value="1"/>
</dbReference>
<evidence type="ECO:0000256" key="2">
    <source>
        <dbReference type="ARBA" id="ARBA00023125"/>
    </source>
</evidence>
<dbReference type="Pfam" id="PF17754">
    <property type="entry name" value="TetR_C_14"/>
    <property type="match status" value="1"/>
</dbReference>
<dbReference type="PRINTS" id="PR00455">
    <property type="entry name" value="HTHTETR"/>
</dbReference>
<feature type="DNA-binding region" description="H-T-H motif" evidence="4">
    <location>
        <begin position="33"/>
        <end position="52"/>
    </location>
</feature>
<dbReference type="SUPFAM" id="SSF46689">
    <property type="entry name" value="Homeodomain-like"/>
    <property type="match status" value="1"/>
</dbReference>
<dbReference type="PANTHER" id="PTHR30055:SF234">
    <property type="entry name" value="HTH-TYPE TRANSCRIPTIONAL REGULATOR BETI"/>
    <property type="match status" value="1"/>
</dbReference>
<proteinExistence type="predicted"/>
<dbReference type="GO" id="GO:0003700">
    <property type="term" value="F:DNA-binding transcription factor activity"/>
    <property type="evidence" value="ECO:0007669"/>
    <property type="project" value="TreeGrafter"/>
</dbReference>
<keyword evidence="7" id="KW-1185">Reference proteome</keyword>
<keyword evidence="3" id="KW-0804">Transcription</keyword>
<dbReference type="Gene3D" id="1.10.357.10">
    <property type="entry name" value="Tetracycline Repressor, domain 2"/>
    <property type="match status" value="1"/>
</dbReference>
<sequence length="196" mass="21634">MSGLRERKKARTKALIQKEALRLFREQGYAATTIEQVAEAAEVAPSTVFRYFATKEDLVLLDQFPPFVEALDALPGDLHPVEAMRLAMRAIFAAQSEEEVAEGLEREKLMLTVPELWTASLENVSGAIRTIQEMLARRSGRPADDPEMRNITGAIVGVVVSVWFDWAKDPDMDGPAELDRALAHLAAGLPLDYTPG</sequence>
<reference evidence="6 7" key="1">
    <citation type="submission" date="2020-08" db="EMBL/GenBank/DDBJ databases">
        <title>Genomic Encyclopedia of Type Strains, Phase IV (KMG-IV): sequencing the most valuable type-strain genomes for metagenomic binning, comparative biology and taxonomic classification.</title>
        <authorList>
            <person name="Goeker M."/>
        </authorList>
    </citation>
    <scope>NUCLEOTIDE SEQUENCE [LARGE SCALE GENOMIC DNA]</scope>
    <source>
        <strain evidence="6 7">DSM 45385</strain>
    </source>
</reference>
<dbReference type="PROSITE" id="PS50977">
    <property type="entry name" value="HTH_TETR_2"/>
    <property type="match status" value="1"/>
</dbReference>
<evidence type="ECO:0000256" key="3">
    <source>
        <dbReference type="ARBA" id="ARBA00023163"/>
    </source>
</evidence>
<evidence type="ECO:0000313" key="7">
    <source>
        <dbReference type="Proteomes" id="UP000568380"/>
    </source>
</evidence>
<dbReference type="Gene3D" id="1.10.10.60">
    <property type="entry name" value="Homeodomain-like"/>
    <property type="match status" value="1"/>
</dbReference>
<dbReference type="EMBL" id="JACHIN010000008">
    <property type="protein sequence ID" value="MBB5080573.1"/>
    <property type="molecule type" value="Genomic_DNA"/>
</dbReference>
<dbReference type="InterPro" id="IPR041347">
    <property type="entry name" value="MftR_C"/>
</dbReference>
<dbReference type="InterPro" id="IPR009057">
    <property type="entry name" value="Homeodomain-like_sf"/>
</dbReference>
<comment type="caution">
    <text evidence="6">The sequence shown here is derived from an EMBL/GenBank/DDBJ whole genome shotgun (WGS) entry which is preliminary data.</text>
</comment>
<dbReference type="GO" id="GO:0000976">
    <property type="term" value="F:transcription cis-regulatory region binding"/>
    <property type="evidence" value="ECO:0007669"/>
    <property type="project" value="TreeGrafter"/>
</dbReference>
<dbReference type="PANTHER" id="PTHR30055">
    <property type="entry name" value="HTH-TYPE TRANSCRIPTIONAL REGULATOR RUTR"/>
    <property type="match status" value="1"/>
</dbReference>
<dbReference type="Proteomes" id="UP000568380">
    <property type="component" value="Unassembled WGS sequence"/>
</dbReference>